<keyword evidence="4 7" id="KW-0315">Glutamine amidotransferase</keyword>
<keyword evidence="2 7" id="KW-0378">Hydrolase</keyword>
<dbReference type="NCBIfam" id="TIGR03800">
    <property type="entry name" value="PLP_synth_Pdx2"/>
    <property type="match status" value="1"/>
</dbReference>
<evidence type="ECO:0000256" key="7">
    <source>
        <dbReference type="HAMAP-Rule" id="MF_01615"/>
    </source>
</evidence>
<evidence type="ECO:0000256" key="5">
    <source>
        <dbReference type="ARBA" id="ARBA00023239"/>
    </source>
</evidence>
<dbReference type="GO" id="GO:0036381">
    <property type="term" value="F:pyridoxal 5'-phosphate synthase (glutamine hydrolysing) activity"/>
    <property type="evidence" value="ECO:0007669"/>
    <property type="project" value="UniProtKB-UniRule"/>
</dbReference>
<dbReference type="RefSeq" id="WP_075049782.1">
    <property type="nucleotide sequence ID" value="NZ_CP006867.1"/>
</dbReference>
<dbReference type="GO" id="GO:0004359">
    <property type="term" value="F:glutaminase activity"/>
    <property type="evidence" value="ECO:0007669"/>
    <property type="project" value="UniProtKB-UniRule"/>
</dbReference>
<dbReference type="AlphaFoldDB" id="A0A0U3E8N7"/>
<feature type="binding site" evidence="7 9">
    <location>
        <position position="116"/>
    </location>
    <ligand>
        <name>L-glutamine</name>
        <dbReference type="ChEBI" id="CHEBI:58359"/>
    </ligand>
</feature>
<dbReference type="Gene3D" id="3.40.50.880">
    <property type="match status" value="1"/>
</dbReference>
<dbReference type="EC" id="3.5.1.2" evidence="7"/>
<evidence type="ECO:0000256" key="6">
    <source>
        <dbReference type="ARBA" id="ARBA00049534"/>
    </source>
</evidence>
<comment type="pathway">
    <text evidence="7">Cofactor biosynthesis; pyridoxal 5'-phosphate biosynthesis.</text>
</comment>
<dbReference type="InterPro" id="IPR029062">
    <property type="entry name" value="Class_I_gatase-like"/>
</dbReference>
<dbReference type="GO" id="GO:0042823">
    <property type="term" value="P:pyridoxal phosphate biosynthetic process"/>
    <property type="evidence" value="ECO:0007669"/>
    <property type="project" value="UniProtKB-UniRule"/>
</dbReference>
<dbReference type="PROSITE" id="PS51130">
    <property type="entry name" value="PDXT_SNO_2"/>
    <property type="match status" value="1"/>
</dbReference>
<feature type="binding site" evidence="7 9">
    <location>
        <begin position="143"/>
        <end position="144"/>
    </location>
    <ligand>
        <name>L-glutamine</name>
        <dbReference type="ChEBI" id="CHEBI:58359"/>
    </ligand>
</feature>
<dbReference type="SUPFAM" id="SSF52317">
    <property type="entry name" value="Class I glutamine amidotransferase-like"/>
    <property type="match status" value="1"/>
</dbReference>
<dbReference type="PROSITE" id="PS01236">
    <property type="entry name" value="PDXT_SNO_1"/>
    <property type="match status" value="1"/>
</dbReference>
<dbReference type="PROSITE" id="PS51273">
    <property type="entry name" value="GATASE_TYPE_1"/>
    <property type="match status" value="1"/>
</dbReference>
<dbReference type="PIRSF" id="PIRSF005639">
    <property type="entry name" value="Glut_amidoT_SNO"/>
    <property type="match status" value="1"/>
</dbReference>
<evidence type="ECO:0000256" key="1">
    <source>
        <dbReference type="ARBA" id="ARBA00008345"/>
    </source>
</evidence>
<dbReference type="EC" id="4.3.3.6" evidence="7"/>
<dbReference type="GO" id="GO:0005829">
    <property type="term" value="C:cytosol"/>
    <property type="evidence" value="ECO:0007669"/>
    <property type="project" value="TreeGrafter"/>
</dbReference>
<keyword evidence="3 7" id="KW-0663">Pyridoxal phosphate</keyword>
<comment type="subunit">
    <text evidence="7">In the presence of PdxS, forms a dodecamer of heterodimers. Only shows activity in the heterodimer.</text>
</comment>
<dbReference type="InterPro" id="IPR002161">
    <property type="entry name" value="PdxT/SNO"/>
</dbReference>
<evidence type="ECO:0000256" key="4">
    <source>
        <dbReference type="ARBA" id="ARBA00022962"/>
    </source>
</evidence>
<name>A0A0U3E8N7_9CREN</name>
<dbReference type="OrthoDB" id="26717at2157"/>
<dbReference type="EMBL" id="CP006867">
    <property type="protein sequence ID" value="ALU11726.1"/>
    <property type="molecule type" value="Genomic_DNA"/>
</dbReference>
<comment type="catalytic activity">
    <reaction evidence="6 7">
        <text>L-glutamine + H2O = L-glutamate + NH4(+)</text>
        <dbReference type="Rhea" id="RHEA:15889"/>
        <dbReference type="ChEBI" id="CHEBI:15377"/>
        <dbReference type="ChEBI" id="CHEBI:28938"/>
        <dbReference type="ChEBI" id="CHEBI:29985"/>
        <dbReference type="ChEBI" id="CHEBI:58359"/>
        <dbReference type="EC" id="3.5.1.2"/>
    </reaction>
</comment>
<evidence type="ECO:0000313" key="11">
    <source>
        <dbReference type="Proteomes" id="UP000060778"/>
    </source>
</evidence>
<dbReference type="GO" id="GO:0008614">
    <property type="term" value="P:pyridoxine metabolic process"/>
    <property type="evidence" value="ECO:0007669"/>
    <property type="project" value="TreeGrafter"/>
</dbReference>
<feature type="binding site" evidence="7 9">
    <location>
        <begin position="52"/>
        <end position="54"/>
    </location>
    <ligand>
        <name>L-glutamine</name>
        <dbReference type="ChEBI" id="CHEBI:58359"/>
    </ligand>
</feature>
<evidence type="ECO:0000256" key="2">
    <source>
        <dbReference type="ARBA" id="ARBA00022801"/>
    </source>
</evidence>
<dbReference type="FunFam" id="3.40.50.880:FF:000041">
    <property type="entry name" value="Glutamine amidotransferase subunit pdxT, putative"/>
    <property type="match status" value="1"/>
</dbReference>
<dbReference type="InterPro" id="IPR021196">
    <property type="entry name" value="PdxT/SNO_CS"/>
</dbReference>
<feature type="active site" description="Charge relay system" evidence="7 8">
    <location>
        <position position="179"/>
    </location>
</feature>
<evidence type="ECO:0000256" key="3">
    <source>
        <dbReference type="ARBA" id="ARBA00022898"/>
    </source>
</evidence>
<dbReference type="PANTHER" id="PTHR31559">
    <property type="entry name" value="PYRIDOXAL 5'-PHOSPHATE SYNTHASE SUBUNIT SNO"/>
    <property type="match status" value="1"/>
</dbReference>
<dbReference type="HAMAP" id="MF_01615">
    <property type="entry name" value="PdxT"/>
    <property type="match status" value="1"/>
</dbReference>
<dbReference type="GO" id="GO:0016740">
    <property type="term" value="F:transferase activity"/>
    <property type="evidence" value="ECO:0007669"/>
    <property type="project" value="UniProtKB-KW"/>
</dbReference>
<keyword evidence="11" id="KW-1185">Reference proteome</keyword>
<gene>
    <name evidence="7" type="primary">pdxT</name>
    <name evidence="10" type="ORF">EYM_04130</name>
</gene>
<comment type="catalytic activity">
    <reaction evidence="7">
        <text>aldehydo-D-ribose 5-phosphate + D-glyceraldehyde 3-phosphate + L-glutamine = pyridoxal 5'-phosphate + L-glutamate + phosphate + 3 H2O + H(+)</text>
        <dbReference type="Rhea" id="RHEA:31507"/>
        <dbReference type="ChEBI" id="CHEBI:15377"/>
        <dbReference type="ChEBI" id="CHEBI:15378"/>
        <dbReference type="ChEBI" id="CHEBI:29985"/>
        <dbReference type="ChEBI" id="CHEBI:43474"/>
        <dbReference type="ChEBI" id="CHEBI:58273"/>
        <dbReference type="ChEBI" id="CHEBI:58359"/>
        <dbReference type="ChEBI" id="CHEBI:59776"/>
        <dbReference type="ChEBI" id="CHEBI:597326"/>
        <dbReference type="EC" id="4.3.3.6"/>
    </reaction>
</comment>
<reference evidence="10 11" key="1">
    <citation type="submission" date="2013-11" db="EMBL/GenBank/DDBJ databases">
        <title>Comparative genomics of Ignicoccus.</title>
        <authorList>
            <person name="Podar M."/>
        </authorList>
    </citation>
    <scope>NUCLEOTIDE SEQUENCE [LARGE SCALE GENOMIC DNA]</scope>
    <source>
        <strain evidence="10 11">DSM 13165</strain>
    </source>
</reference>
<dbReference type="PANTHER" id="PTHR31559:SF0">
    <property type="entry name" value="PYRIDOXAL 5'-PHOSPHATE SYNTHASE SUBUNIT SNO1-RELATED"/>
    <property type="match status" value="1"/>
</dbReference>
<dbReference type="Proteomes" id="UP000060778">
    <property type="component" value="Chromosome"/>
</dbReference>
<accession>A0A0U3E8N7</accession>
<dbReference type="GO" id="GO:1903600">
    <property type="term" value="C:glutaminase complex"/>
    <property type="evidence" value="ECO:0007669"/>
    <property type="project" value="TreeGrafter"/>
</dbReference>
<feature type="active site" description="Nucleophile" evidence="7 8">
    <location>
        <position position="84"/>
    </location>
</feature>
<dbReference type="GeneID" id="30680219"/>
<dbReference type="Pfam" id="PF01174">
    <property type="entry name" value="SNO"/>
    <property type="match status" value="1"/>
</dbReference>
<organism evidence="10 11">
    <name type="scientific">Ignicoccus islandicus DSM 13165</name>
    <dbReference type="NCBI Taxonomy" id="940295"/>
    <lineage>
        <taxon>Archaea</taxon>
        <taxon>Thermoproteota</taxon>
        <taxon>Thermoprotei</taxon>
        <taxon>Desulfurococcales</taxon>
        <taxon>Desulfurococcaceae</taxon>
        <taxon>Ignicoccus</taxon>
    </lineage>
</organism>
<evidence type="ECO:0000313" key="10">
    <source>
        <dbReference type="EMBL" id="ALU11726.1"/>
    </source>
</evidence>
<dbReference type="PROSITE" id="PS51274">
    <property type="entry name" value="GATASE_COBBQ"/>
    <property type="match status" value="1"/>
</dbReference>
<keyword evidence="10" id="KW-0808">Transferase</keyword>
<dbReference type="UniPathway" id="UPA00245"/>
<dbReference type="PATRIC" id="fig|940295.4.peg.790"/>
<proteinExistence type="inferred from homology"/>
<comment type="similarity">
    <text evidence="1 7">Belongs to the glutaminase PdxT/SNO family.</text>
</comment>
<keyword evidence="5 7" id="KW-0456">Lyase</keyword>
<feature type="active site" description="Charge relay system" evidence="7 8">
    <location>
        <position position="181"/>
    </location>
</feature>
<comment type="function">
    <text evidence="7">Catalyzes the hydrolysis of glutamine to glutamate and ammonia as part of the biosynthesis of pyridoxal 5'-phosphate. The resulting ammonia molecule is channeled to the active site of PdxS.</text>
</comment>
<dbReference type="KEGG" id="iis:EYM_04130"/>
<dbReference type="GO" id="GO:0006543">
    <property type="term" value="P:L-glutamine catabolic process"/>
    <property type="evidence" value="ECO:0007669"/>
    <property type="project" value="UniProtKB-UniRule"/>
</dbReference>
<protein>
    <recommendedName>
        <fullName evidence="7">Pyridoxal 5'-phosphate synthase subunit PdxT</fullName>
        <ecNumber evidence="7">4.3.3.6</ecNumber>
    </recommendedName>
    <alternativeName>
        <fullName evidence="7">Pdx2</fullName>
    </alternativeName>
    <alternativeName>
        <fullName evidence="7">Pyridoxal 5'-phosphate synthase glutaminase subunit</fullName>
        <ecNumber evidence="7">3.5.1.2</ecNumber>
    </alternativeName>
</protein>
<evidence type="ECO:0000256" key="9">
    <source>
        <dbReference type="PIRSR" id="PIRSR005639-2"/>
    </source>
</evidence>
<sequence>MRAGVLALQGGVVEHLHMLKKAAEKLSINVELIEVRSKSDLEQVDVLVIPGGESTAIYRLSKRLGLIEPLKEKILEGTPTLGTCAGAAALAKQVVDAQSHKEYEPILGVMDVKVIRNYFGRQRESFEADLNINGIGQFRGIFIRAPVIEPLSSSVEVLAKFKDVTVAARQGNVIATSFHPELTSDTRIHQMLFEMVKK</sequence>
<dbReference type="STRING" id="940295.EYM_04130"/>
<evidence type="ECO:0000256" key="8">
    <source>
        <dbReference type="PIRSR" id="PIRSR005639-1"/>
    </source>
</evidence>
<dbReference type="CDD" id="cd01749">
    <property type="entry name" value="GATase1_PB"/>
    <property type="match status" value="1"/>
</dbReference>